<evidence type="ECO:0000313" key="2">
    <source>
        <dbReference type="Proteomes" id="UP001381693"/>
    </source>
</evidence>
<dbReference type="Proteomes" id="UP001381693">
    <property type="component" value="Unassembled WGS sequence"/>
</dbReference>
<comment type="caution">
    <text evidence="1">The sequence shown here is derived from an EMBL/GenBank/DDBJ whole genome shotgun (WGS) entry which is preliminary data.</text>
</comment>
<dbReference type="EMBL" id="JAXCGZ010021640">
    <property type="protein sequence ID" value="KAK7046162.1"/>
    <property type="molecule type" value="Genomic_DNA"/>
</dbReference>
<sequence>PSLTPRLPTATNAVFYRPNASAALASAVPTRYLPLPFPCSCSRILASFSSLPAPMSLRECF</sequence>
<feature type="non-terminal residue" evidence="1">
    <location>
        <position position="1"/>
    </location>
</feature>
<proteinExistence type="predicted"/>
<dbReference type="AlphaFoldDB" id="A0AAN8WL60"/>
<keyword evidence="2" id="KW-1185">Reference proteome</keyword>
<gene>
    <name evidence="1" type="ORF">SK128_022492</name>
</gene>
<reference evidence="1 2" key="1">
    <citation type="submission" date="2023-11" db="EMBL/GenBank/DDBJ databases">
        <title>Halocaridina rubra genome assembly.</title>
        <authorList>
            <person name="Smith C."/>
        </authorList>
    </citation>
    <scope>NUCLEOTIDE SEQUENCE [LARGE SCALE GENOMIC DNA]</scope>
    <source>
        <strain evidence="1">EP-1</strain>
        <tissue evidence="1">Whole</tissue>
    </source>
</reference>
<organism evidence="1 2">
    <name type="scientific">Halocaridina rubra</name>
    <name type="common">Hawaiian red shrimp</name>
    <dbReference type="NCBI Taxonomy" id="373956"/>
    <lineage>
        <taxon>Eukaryota</taxon>
        <taxon>Metazoa</taxon>
        <taxon>Ecdysozoa</taxon>
        <taxon>Arthropoda</taxon>
        <taxon>Crustacea</taxon>
        <taxon>Multicrustacea</taxon>
        <taxon>Malacostraca</taxon>
        <taxon>Eumalacostraca</taxon>
        <taxon>Eucarida</taxon>
        <taxon>Decapoda</taxon>
        <taxon>Pleocyemata</taxon>
        <taxon>Caridea</taxon>
        <taxon>Atyoidea</taxon>
        <taxon>Atyidae</taxon>
        <taxon>Halocaridina</taxon>
    </lineage>
</organism>
<evidence type="ECO:0000313" key="1">
    <source>
        <dbReference type="EMBL" id="KAK7046162.1"/>
    </source>
</evidence>
<accession>A0AAN8WL60</accession>
<protein>
    <submittedName>
        <fullName evidence="1">Uncharacterized protein</fullName>
    </submittedName>
</protein>
<name>A0AAN8WL60_HALRR</name>